<dbReference type="FunFam" id="3.80.10.10:FF:000732">
    <property type="entry name" value="GD11101"/>
    <property type="match status" value="1"/>
</dbReference>
<proteinExistence type="predicted"/>
<dbReference type="Gene3D" id="3.80.10.10">
    <property type="entry name" value="Ribonuclease Inhibitor"/>
    <property type="match status" value="2"/>
</dbReference>
<evidence type="ECO:0000259" key="6">
    <source>
        <dbReference type="SMART" id="SM00082"/>
    </source>
</evidence>
<keyword evidence="5" id="KW-0472">Membrane</keyword>
<evidence type="ECO:0000256" key="5">
    <source>
        <dbReference type="SAM" id="Phobius"/>
    </source>
</evidence>
<dbReference type="InterPro" id="IPR000483">
    <property type="entry name" value="Cys-rich_flank_reg_C"/>
</dbReference>
<dbReference type="OrthoDB" id="6022531at2759"/>
<dbReference type="OMA" id="GTHAFES"/>
<protein>
    <submittedName>
        <fullName evidence="8">Carboxypeptidase N subunit 2-like</fullName>
    </submittedName>
</protein>
<feature type="transmembrane region" description="Helical" evidence="5">
    <location>
        <begin position="382"/>
        <end position="401"/>
    </location>
</feature>
<name>A0A9J7LEN0_BRAFL</name>
<dbReference type="InterPro" id="IPR003591">
    <property type="entry name" value="Leu-rich_rpt_typical-subtyp"/>
</dbReference>
<keyword evidence="1" id="KW-0433">Leucine-rich repeat</keyword>
<keyword evidence="2" id="KW-0732">Signal</keyword>
<feature type="compositionally biased region" description="Polar residues" evidence="4">
    <location>
        <begin position="369"/>
        <end position="378"/>
    </location>
</feature>
<dbReference type="SMART" id="SM00369">
    <property type="entry name" value="LRR_TYP"/>
    <property type="match status" value="7"/>
</dbReference>
<dbReference type="AlphaFoldDB" id="A0A9J7LEN0"/>
<evidence type="ECO:0000313" key="7">
    <source>
        <dbReference type="Proteomes" id="UP000001554"/>
    </source>
</evidence>
<dbReference type="InterPro" id="IPR050328">
    <property type="entry name" value="Dev_Immune_Receptor"/>
</dbReference>
<dbReference type="InterPro" id="IPR001611">
    <property type="entry name" value="Leu-rich_rpt"/>
</dbReference>
<keyword evidence="5" id="KW-0812">Transmembrane</keyword>
<keyword evidence="5" id="KW-1133">Transmembrane helix</keyword>
<keyword evidence="7" id="KW-1185">Reference proteome</keyword>
<dbReference type="PANTHER" id="PTHR24373:SF383">
    <property type="entry name" value="LEUCINE-RICH REPEAT-CONTAINING PROTEIN 15-LIKE"/>
    <property type="match status" value="1"/>
</dbReference>
<dbReference type="KEGG" id="bfo:118419216"/>
<dbReference type="PROSITE" id="PS51450">
    <property type="entry name" value="LRR"/>
    <property type="match status" value="4"/>
</dbReference>
<dbReference type="InterPro" id="IPR032675">
    <property type="entry name" value="LRR_dom_sf"/>
</dbReference>
<dbReference type="FunFam" id="3.80.10.10:FF:001164">
    <property type="entry name" value="GH01279p"/>
    <property type="match status" value="1"/>
</dbReference>
<organism evidence="7 8">
    <name type="scientific">Branchiostoma floridae</name>
    <name type="common">Florida lancelet</name>
    <name type="synonym">Amphioxus</name>
    <dbReference type="NCBI Taxonomy" id="7739"/>
    <lineage>
        <taxon>Eukaryota</taxon>
        <taxon>Metazoa</taxon>
        <taxon>Chordata</taxon>
        <taxon>Cephalochordata</taxon>
        <taxon>Leptocardii</taxon>
        <taxon>Amphioxiformes</taxon>
        <taxon>Branchiostomatidae</taxon>
        <taxon>Branchiostoma</taxon>
    </lineage>
</organism>
<reference evidence="7" key="1">
    <citation type="journal article" date="2020" name="Nat. Ecol. Evol.">
        <title>Deeply conserved synteny resolves early events in vertebrate evolution.</title>
        <authorList>
            <person name="Simakov O."/>
            <person name="Marletaz F."/>
            <person name="Yue J.X."/>
            <person name="O'Connell B."/>
            <person name="Jenkins J."/>
            <person name="Brandt A."/>
            <person name="Calef R."/>
            <person name="Tung C.H."/>
            <person name="Huang T.K."/>
            <person name="Schmutz J."/>
            <person name="Satoh N."/>
            <person name="Yu J.K."/>
            <person name="Putnam N.H."/>
            <person name="Green R.E."/>
            <person name="Rokhsar D.S."/>
        </authorList>
    </citation>
    <scope>NUCLEOTIDE SEQUENCE [LARGE SCALE GENOMIC DNA]</scope>
    <source>
        <strain evidence="7">S238N-H82</strain>
    </source>
</reference>
<dbReference type="Proteomes" id="UP000001554">
    <property type="component" value="Chromosome 7"/>
</dbReference>
<dbReference type="GO" id="GO:0038023">
    <property type="term" value="F:signaling receptor activity"/>
    <property type="evidence" value="ECO:0000318"/>
    <property type="project" value="GO_Central"/>
</dbReference>
<evidence type="ECO:0000313" key="8">
    <source>
        <dbReference type="RefSeq" id="XP_035681459.1"/>
    </source>
</evidence>
<keyword evidence="3" id="KW-0677">Repeat</keyword>
<dbReference type="GeneID" id="118419216"/>
<dbReference type="RefSeq" id="XP_035681459.1">
    <property type="nucleotide sequence ID" value="XM_035825566.1"/>
</dbReference>
<dbReference type="Pfam" id="PF13855">
    <property type="entry name" value="LRR_8"/>
    <property type="match status" value="2"/>
</dbReference>
<dbReference type="SUPFAM" id="SSF52058">
    <property type="entry name" value="L domain-like"/>
    <property type="match status" value="1"/>
</dbReference>
<gene>
    <name evidence="8" type="primary">LOC118419216</name>
</gene>
<dbReference type="GO" id="GO:0051965">
    <property type="term" value="P:positive regulation of synapse assembly"/>
    <property type="evidence" value="ECO:0000318"/>
    <property type="project" value="GO_Central"/>
</dbReference>
<dbReference type="GO" id="GO:0005886">
    <property type="term" value="C:plasma membrane"/>
    <property type="evidence" value="ECO:0000318"/>
    <property type="project" value="GO_Central"/>
</dbReference>
<feature type="domain" description="LRRCT" evidence="6">
    <location>
        <begin position="287"/>
        <end position="337"/>
    </location>
</feature>
<dbReference type="PANTHER" id="PTHR24373">
    <property type="entry name" value="SLIT RELATED LEUCINE-RICH REPEAT NEURONAL PROTEIN"/>
    <property type="match status" value="1"/>
</dbReference>
<sequence>MRKEHNPKLSSSCATTPACVCRSNEQLTGVPQDLPSNITALLLDQNWMEAVHRDNFSRYGSLEYLDLSDNSLSRIDSRTFANLTNLRRLELFRNRINSLAVDAFAGLDNLETLALSINYFESLVGTMFAGLGNLVNLYLNGCSISSIQGNPFALLGNLKVLNLHQNLLTSLSSDMFNGLYSLETLTLDSNKITSIESRTFYHNGRLKLLSMSENKISTIPDGTFVNQYQIQYILLSKNSISGAFPVGAFPTITWWSSVEMGENRMETLPATAYDKLASFASAIISDNPWQCDCRMAPFKQKMNGSHAFESQIICAGPASLADKSLLQNVSVAEMVCAQTATSPPDATPTANSVQGSTSADSGGSSSTTRGQPEMTQANAGPAIGMSSLLVILVAFLGKLAVVPYQWQ</sequence>
<accession>A0A9J7LEN0</accession>
<reference evidence="8" key="2">
    <citation type="submission" date="2025-08" db="UniProtKB">
        <authorList>
            <consortium name="RefSeq"/>
        </authorList>
    </citation>
    <scope>IDENTIFICATION</scope>
    <source>
        <strain evidence="8">S238N-H82</strain>
        <tissue evidence="8">Testes</tissue>
    </source>
</reference>
<evidence type="ECO:0000256" key="4">
    <source>
        <dbReference type="SAM" id="MobiDB-lite"/>
    </source>
</evidence>
<dbReference type="SMART" id="SM00082">
    <property type="entry name" value="LRRCT"/>
    <property type="match status" value="1"/>
</dbReference>
<evidence type="ECO:0000256" key="3">
    <source>
        <dbReference type="ARBA" id="ARBA00022737"/>
    </source>
</evidence>
<evidence type="ECO:0000256" key="1">
    <source>
        <dbReference type="ARBA" id="ARBA00022614"/>
    </source>
</evidence>
<feature type="region of interest" description="Disordered" evidence="4">
    <location>
        <begin position="340"/>
        <end position="378"/>
    </location>
</feature>
<feature type="compositionally biased region" description="Low complexity" evidence="4">
    <location>
        <begin position="340"/>
        <end position="368"/>
    </location>
</feature>
<evidence type="ECO:0000256" key="2">
    <source>
        <dbReference type="ARBA" id="ARBA00022729"/>
    </source>
</evidence>